<dbReference type="RefSeq" id="WP_366090762.1">
    <property type="nucleotide sequence ID" value="NZ_JBFASG010000057.1"/>
</dbReference>
<proteinExistence type="predicted"/>
<keyword evidence="2" id="KW-1185">Reference proteome</keyword>
<protein>
    <submittedName>
        <fullName evidence="1">Uncharacterized protein</fullName>
    </submittedName>
</protein>
<sequence>MATITARSTRTGLLRARARRALFDALDVLAPVTPHRLKENRA</sequence>
<reference evidence="1 2" key="1">
    <citation type="submission" date="2024-06" db="EMBL/GenBank/DDBJ databases">
        <title>The Natural Products Discovery Center: Release of the First 8490 Sequenced Strains for Exploring Actinobacteria Biosynthetic Diversity.</title>
        <authorList>
            <person name="Kalkreuter E."/>
            <person name="Kautsar S.A."/>
            <person name="Yang D."/>
            <person name="Bader C.D."/>
            <person name="Teijaro C.N."/>
            <person name="Fluegel L."/>
            <person name="Davis C.M."/>
            <person name="Simpson J.R."/>
            <person name="Lauterbach L."/>
            <person name="Steele A.D."/>
            <person name="Gui C."/>
            <person name="Meng S."/>
            <person name="Li G."/>
            <person name="Viehrig K."/>
            <person name="Ye F."/>
            <person name="Su P."/>
            <person name="Kiefer A.F."/>
            <person name="Nichols A."/>
            <person name="Cepeda A.J."/>
            <person name="Yan W."/>
            <person name="Fan B."/>
            <person name="Jiang Y."/>
            <person name="Adhikari A."/>
            <person name="Zheng C.-J."/>
            <person name="Schuster L."/>
            <person name="Cowan T.M."/>
            <person name="Smanski M.J."/>
            <person name="Chevrette M.G."/>
            <person name="De Carvalho L.P.S."/>
            <person name="Shen B."/>
        </authorList>
    </citation>
    <scope>NUCLEOTIDE SEQUENCE [LARGE SCALE GENOMIC DNA]</scope>
    <source>
        <strain evidence="1 2">NPDC053791</strain>
    </source>
</reference>
<gene>
    <name evidence="1" type="ORF">AB0L03_33650</name>
</gene>
<evidence type="ECO:0000313" key="1">
    <source>
        <dbReference type="EMBL" id="MEV4927699.1"/>
    </source>
</evidence>
<organism evidence="1 2">
    <name type="scientific">Streptomyces roseoverticillatus</name>
    <dbReference type="NCBI Taxonomy" id="66429"/>
    <lineage>
        <taxon>Bacteria</taxon>
        <taxon>Bacillati</taxon>
        <taxon>Actinomycetota</taxon>
        <taxon>Actinomycetes</taxon>
        <taxon>Kitasatosporales</taxon>
        <taxon>Streptomycetaceae</taxon>
        <taxon>Streptomyces</taxon>
    </lineage>
</organism>
<name>A0ABV3J5X6_9ACTN</name>
<evidence type="ECO:0000313" key="2">
    <source>
        <dbReference type="Proteomes" id="UP001552479"/>
    </source>
</evidence>
<accession>A0ABV3J5X6</accession>
<comment type="caution">
    <text evidence="1">The sequence shown here is derived from an EMBL/GenBank/DDBJ whole genome shotgun (WGS) entry which is preliminary data.</text>
</comment>
<dbReference type="EMBL" id="JBFASG010000057">
    <property type="protein sequence ID" value="MEV4927699.1"/>
    <property type="molecule type" value="Genomic_DNA"/>
</dbReference>
<dbReference type="Proteomes" id="UP001552479">
    <property type="component" value="Unassembled WGS sequence"/>
</dbReference>